<dbReference type="AlphaFoldDB" id="A0A6L2JPX3"/>
<dbReference type="GO" id="GO:0015074">
    <property type="term" value="P:DNA integration"/>
    <property type="evidence" value="ECO:0007669"/>
    <property type="project" value="UniProtKB-KW"/>
</dbReference>
<gene>
    <name evidence="12" type="ORF">Tci_010657</name>
</gene>
<protein>
    <recommendedName>
        <fullName evidence="11">Integrase catalytic domain-containing protein</fullName>
    </recommendedName>
</protein>
<dbReference type="Pfam" id="PF07727">
    <property type="entry name" value="RVT_2"/>
    <property type="match status" value="1"/>
</dbReference>
<evidence type="ECO:0000259" key="11">
    <source>
        <dbReference type="PROSITE" id="PS50994"/>
    </source>
</evidence>
<proteinExistence type="predicted"/>
<evidence type="ECO:0000313" key="12">
    <source>
        <dbReference type="EMBL" id="GEU38679.1"/>
    </source>
</evidence>
<dbReference type="GO" id="GO:0003676">
    <property type="term" value="F:nucleic acid binding"/>
    <property type="evidence" value="ECO:0007669"/>
    <property type="project" value="InterPro"/>
</dbReference>
<keyword evidence="6" id="KW-0229">DNA integration</keyword>
<keyword evidence="3" id="KW-0255">Endonuclease</keyword>
<dbReference type="InterPro" id="IPR012337">
    <property type="entry name" value="RNaseH-like_sf"/>
</dbReference>
<keyword evidence="9" id="KW-0233">DNA recombination</keyword>
<evidence type="ECO:0000256" key="10">
    <source>
        <dbReference type="ARBA" id="ARBA00023268"/>
    </source>
</evidence>
<dbReference type="CDD" id="cd09272">
    <property type="entry name" value="RNase_HI_RT_Ty1"/>
    <property type="match status" value="1"/>
</dbReference>
<keyword evidence="4" id="KW-0378">Hydrolase</keyword>
<name>A0A6L2JPX3_TANCI</name>
<dbReference type="InterPro" id="IPR013103">
    <property type="entry name" value="RVT_2"/>
</dbReference>
<dbReference type="GO" id="GO:0016787">
    <property type="term" value="F:hydrolase activity"/>
    <property type="evidence" value="ECO:0007669"/>
    <property type="project" value="UniProtKB-KW"/>
</dbReference>
<reference evidence="12" key="1">
    <citation type="journal article" date="2019" name="Sci. Rep.">
        <title>Draft genome of Tanacetum cinerariifolium, the natural source of mosquito coil.</title>
        <authorList>
            <person name="Yamashiro T."/>
            <person name="Shiraishi A."/>
            <person name="Satake H."/>
            <person name="Nakayama K."/>
        </authorList>
    </citation>
    <scope>NUCLEOTIDE SEQUENCE</scope>
</reference>
<evidence type="ECO:0000256" key="2">
    <source>
        <dbReference type="ARBA" id="ARBA00022723"/>
    </source>
</evidence>
<dbReference type="PANTHER" id="PTHR42648">
    <property type="entry name" value="TRANSPOSASE, PUTATIVE-RELATED"/>
    <property type="match status" value="1"/>
</dbReference>
<sequence>MTGDRTKFKDLDEALKSQVRLGDNKKLRIEGYGEWPSYDKVVGKTCEGCIVGKQAKQSFPTCKSKRAEGVLELIHANLCGPMRTESLAGSKYFMLLTDDSSRMRWVYFLKYKYELFDCFKKFNALVEKKSGKSIKVLRTDRGGEFLSKEFNDFCDEHAILRQLTAPYTLEQNGVAERKNRTIVEMTRFYEPISKKINISRNVVFDEDACWNWDDQKAPFESQGEEFITDVNQDIPSSISTSISTSQFVSASPTSLPTSPMTSSPVTNGNNTVIEIDYEETFSPVARFETISIILAVAAKQQWKLYHFYMKSAFLNGDLKEDVYVSKPPGFESMTHTNKVFCFPKVLYGLKQAPRAWYSKIDEFFHENGFIRSQHEPTLYVKWQGTDILIVSLYVDDMIYASSSSQLIFEFQASMKKMFDMTDLGELRSIFGLEIIQGSGGIFMKQRKYMEDTLKKFHMAGCKITPTPMNINEKFSIDDGTCLTDVKIYRSLVGMRNLFLKGIVIVTRQAQLKMNEARQVAFFLAQQWYLGDKKKATVALSSTKAEYVSATEFSCQAVWLRRILADLGQEQFEATNIMCDNISSVMLAKNPILHVRTKHMEVKHHYIWELIAKGQVRLENCRTDEQVADLLTKALPQVKRDDFKAHLGVSMFE</sequence>
<dbReference type="Gene3D" id="3.30.420.10">
    <property type="entry name" value="Ribonuclease H-like superfamily/Ribonuclease H"/>
    <property type="match status" value="1"/>
</dbReference>
<keyword evidence="8" id="KW-0808">Transferase</keyword>
<dbReference type="EMBL" id="BKCJ010001081">
    <property type="protein sequence ID" value="GEU38679.1"/>
    <property type="molecule type" value="Genomic_DNA"/>
</dbReference>
<keyword evidence="10" id="KW-0511">Multifunctional enzyme</keyword>
<dbReference type="GO" id="GO:0004519">
    <property type="term" value="F:endonuclease activity"/>
    <property type="evidence" value="ECO:0007669"/>
    <property type="project" value="UniProtKB-KW"/>
</dbReference>
<dbReference type="GO" id="GO:0003887">
    <property type="term" value="F:DNA-directed DNA polymerase activity"/>
    <property type="evidence" value="ECO:0007669"/>
    <property type="project" value="UniProtKB-KW"/>
</dbReference>
<evidence type="ECO:0000256" key="6">
    <source>
        <dbReference type="ARBA" id="ARBA00022908"/>
    </source>
</evidence>
<accession>A0A6L2JPX3</accession>
<feature type="domain" description="Integrase catalytic" evidence="11">
    <location>
        <begin position="56"/>
        <end position="252"/>
    </location>
</feature>
<dbReference type="PROSITE" id="PS50994">
    <property type="entry name" value="INTEGRASE"/>
    <property type="match status" value="1"/>
</dbReference>
<dbReference type="InterPro" id="IPR039537">
    <property type="entry name" value="Retrotran_Ty1/copia-like"/>
</dbReference>
<dbReference type="PANTHER" id="PTHR42648:SF11">
    <property type="entry name" value="TRANSPOSON TY4-P GAG-POL POLYPROTEIN"/>
    <property type="match status" value="1"/>
</dbReference>
<dbReference type="GO" id="GO:0006310">
    <property type="term" value="P:DNA recombination"/>
    <property type="evidence" value="ECO:0007669"/>
    <property type="project" value="UniProtKB-KW"/>
</dbReference>
<keyword evidence="2" id="KW-0479">Metal-binding</keyword>
<dbReference type="SUPFAM" id="SSF56672">
    <property type="entry name" value="DNA/RNA polymerases"/>
    <property type="match status" value="1"/>
</dbReference>
<organism evidence="12">
    <name type="scientific">Tanacetum cinerariifolium</name>
    <name type="common">Dalmatian daisy</name>
    <name type="synonym">Chrysanthemum cinerariifolium</name>
    <dbReference type="NCBI Taxonomy" id="118510"/>
    <lineage>
        <taxon>Eukaryota</taxon>
        <taxon>Viridiplantae</taxon>
        <taxon>Streptophyta</taxon>
        <taxon>Embryophyta</taxon>
        <taxon>Tracheophyta</taxon>
        <taxon>Spermatophyta</taxon>
        <taxon>Magnoliopsida</taxon>
        <taxon>eudicotyledons</taxon>
        <taxon>Gunneridae</taxon>
        <taxon>Pentapetalae</taxon>
        <taxon>asterids</taxon>
        <taxon>campanulids</taxon>
        <taxon>Asterales</taxon>
        <taxon>Asteraceae</taxon>
        <taxon>Asteroideae</taxon>
        <taxon>Anthemideae</taxon>
        <taxon>Anthemidinae</taxon>
        <taxon>Tanacetum</taxon>
    </lineage>
</organism>
<comment type="caution">
    <text evidence="12">The sequence shown here is derived from an EMBL/GenBank/DDBJ whole genome shotgun (WGS) entry which is preliminary data.</text>
</comment>
<evidence type="ECO:0000256" key="1">
    <source>
        <dbReference type="ARBA" id="ARBA00022722"/>
    </source>
</evidence>
<evidence type="ECO:0000256" key="4">
    <source>
        <dbReference type="ARBA" id="ARBA00022801"/>
    </source>
</evidence>
<keyword evidence="8" id="KW-0548">Nucleotidyltransferase</keyword>
<dbReference type="Pfam" id="PF00665">
    <property type="entry name" value="rve"/>
    <property type="match status" value="1"/>
</dbReference>
<keyword evidence="1" id="KW-0540">Nuclease</keyword>
<dbReference type="GO" id="GO:0003964">
    <property type="term" value="F:RNA-directed DNA polymerase activity"/>
    <property type="evidence" value="ECO:0007669"/>
    <property type="project" value="UniProtKB-KW"/>
</dbReference>
<dbReference type="InterPro" id="IPR036397">
    <property type="entry name" value="RNaseH_sf"/>
</dbReference>
<evidence type="ECO:0000256" key="3">
    <source>
        <dbReference type="ARBA" id="ARBA00022759"/>
    </source>
</evidence>
<keyword evidence="7" id="KW-0695">RNA-directed DNA polymerase</keyword>
<dbReference type="SUPFAM" id="SSF53098">
    <property type="entry name" value="Ribonuclease H-like"/>
    <property type="match status" value="1"/>
</dbReference>
<evidence type="ECO:0000256" key="7">
    <source>
        <dbReference type="ARBA" id="ARBA00022918"/>
    </source>
</evidence>
<keyword evidence="8" id="KW-0239">DNA-directed DNA polymerase</keyword>
<dbReference type="InterPro" id="IPR001584">
    <property type="entry name" value="Integrase_cat-core"/>
</dbReference>
<evidence type="ECO:0000256" key="8">
    <source>
        <dbReference type="ARBA" id="ARBA00022932"/>
    </source>
</evidence>
<evidence type="ECO:0000256" key="5">
    <source>
        <dbReference type="ARBA" id="ARBA00022842"/>
    </source>
</evidence>
<dbReference type="InterPro" id="IPR043502">
    <property type="entry name" value="DNA/RNA_pol_sf"/>
</dbReference>
<keyword evidence="5" id="KW-0460">Magnesium</keyword>
<dbReference type="GO" id="GO:0046872">
    <property type="term" value="F:metal ion binding"/>
    <property type="evidence" value="ECO:0007669"/>
    <property type="project" value="UniProtKB-KW"/>
</dbReference>
<evidence type="ECO:0000256" key="9">
    <source>
        <dbReference type="ARBA" id="ARBA00023172"/>
    </source>
</evidence>